<dbReference type="PROSITE" id="PS50966">
    <property type="entry name" value="ZF_SWIM"/>
    <property type="match status" value="1"/>
</dbReference>
<keyword evidence="3" id="KW-0862">Zinc</keyword>
<sequence length="90" mass="10431">MFETKFVYDTSRSIFYCECRRFESRGIPCSHIFCAVKEEHMDHIPNSLILTQWTKKAKIDFVSSDLSKGVDSDVMELARFGAYCGVCTRF</sequence>
<dbReference type="Proteomes" id="UP000075243">
    <property type="component" value="Unassembled WGS sequence"/>
</dbReference>
<name>A0A151S3J6_CAJCA</name>
<evidence type="ECO:0000313" key="7">
    <source>
        <dbReference type="Proteomes" id="UP000075243"/>
    </source>
</evidence>
<keyword evidence="7" id="KW-1185">Reference proteome</keyword>
<evidence type="ECO:0000256" key="3">
    <source>
        <dbReference type="ARBA" id="ARBA00022833"/>
    </source>
</evidence>
<dbReference type="SMART" id="SM00575">
    <property type="entry name" value="ZnF_PMZ"/>
    <property type="match status" value="1"/>
</dbReference>
<dbReference type="EMBL" id="KQ483478">
    <property type="protein sequence ID" value="KYP49383.1"/>
    <property type="molecule type" value="Genomic_DNA"/>
</dbReference>
<organism evidence="6 7">
    <name type="scientific">Cajanus cajan</name>
    <name type="common">Pigeon pea</name>
    <name type="synonym">Cajanus indicus</name>
    <dbReference type="NCBI Taxonomy" id="3821"/>
    <lineage>
        <taxon>Eukaryota</taxon>
        <taxon>Viridiplantae</taxon>
        <taxon>Streptophyta</taxon>
        <taxon>Embryophyta</taxon>
        <taxon>Tracheophyta</taxon>
        <taxon>Spermatophyta</taxon>
        <taxon>Magnoliopsida</taxon>
        <taxon>eudicotyledons</taxon>
        <taxon>Gunneridae</taxon>
        <taxon>Pentapetalae</taxon>
        <taxon>rosids</taxon>
        <taxon>fabids</taxon>
        <taxon>Fabales</taxon>
        <taxon>Fabaceae</taxon>
        <taxon>Papilionoideae</taxon>
        <taxon>50 kb inversion clade</taxon>
        <taxon>NPAAA clade</taxon>
        <taxon>indigoferoid/millettioid clade</taxon>
        <taxon>Phaseoleae</taxon>
        <taxon>Cajanus</taxon>
    </lineage>
</organism>
<evidence type="ECO:0000256" key="1">
    <source>
        <dbReference type="ARBA" id="ARBA00022723"/>
    </source>
</evidence>
<evidence type="ECO:0000256" key="4">
    <source>
        <dbReference type="PROSITE-ProRule" id="PRU00325"/>
    </source>
</evidence>
<dbReference type="GO" id="GO:0008270">
    <property type="term" value="F:zinc ion binding"/>
    <property type="evidence" value="ECO:0007669"/>
    <property type="project" value="UniProtKB-KW"/>
</dbReference>
<gene>
    <name evidence="6" type="ORF">KK1_028926</name>
</gene>
<reference evidence="6" key="1">
    <citation type="journal article" date="2012" name="Nat. Biotechnol.">
        <title>Draft genome sequence of pigeonpea (Cajanus cajan), an orphan legume crop of resource-poor farmers.</title>
        <authorList>
            <person name="Varshney R.K."/>
            <person name="Chen W."/>
            <person name="Li Y."/>
            <person name="Bharti A.K."/>
            <person name="Saxena R.K."/>
            <person name="Schlueter J.A."/>
            <person name="Donoghue M.T."/>
            <person name="Azam S."/>
            <person name="Fan G."/>
            <person name="Whaley A.M."/>
            <person name="Farmer A.D."/>
            <person name="Sheridan J."/>
            <person name="Iwata A."/>
            <person name="Tuteja R."/>
            <person name="Penmetsa R.V."/>
            <person name="Wu W."/>
            <person name="Upadhyaya H.D."/>
            <person name="Yang S.P."/>
            <person name="Shah T."/>
            <person name="Saxena K.B."/>
            <person name="Michael T."/>
            <person name="McCombie W.R."/>
            <person name="Yang B."/>
            <person name="Zhang G."/>
            <person name="Yang H."/>
            <person name="Wang J."/>
            <person name="Spillane C."/>
            <person name="Cook D.R."/>
            <person name="May G.D."/>
            <person name="Xu X."/>
            <person name="Jackson S.A."/>
        </authorList>
    </citation>
    <scope>NUCLEOTIDE SEQUENCE [LARGE SCALE GENOMIC DNA]</scope>
</reference>
<proteinExistence type="predicted"/>
<evidence type="ECO:0000313" key="6">
    <source>
        <dbReference type="EMBL" id="KYP49383.1"/>
    </source>
</evidence>
<dbReference type="InterPro" id="IPR006564">
    <property type="entry name" value="Znf_PMZ"/>
</dbReference>
<protein>
    <recommendedName>
        <fullName evidence="5">SWIM-type domain-containing protein</fullName>
    </recommendedName>
</protein>
<dbReference type="PANTHER" id="PTHR47718">
    <property type="entry name" value="OS01G0519700 PROTEIN"/>
    <property type="match status" value="1"/>
</dbReference>
<accession>A0A151S3J6</accession>
<keyword evidence="1" id="KW-0479">Metal-binding</keyword>
<dbReference type="InterPro" id="IPR007527">
    <property type="entry name" value="Znf_SWIM"/>
</dbReference>
<dbReference type="AlphaFoldDB" id="A0A151S3J6"/>
<dbReference type="Gramene" id="C.cajan_28549.t">
    <property type="protein sequence ID" value="C.cajan_28549.t.cds1"/>
    <property type="gene ID" value="C.cajan_28549"/>
</dbReference>
<evidence type="ECO:0000256" key="2">
    <source>
        <dbReference type="ARBA" id="ARBA00022771"/>
    </source>
</evidence>
<dbReference type="Pfam" id="PF04434">
    <property type="entry name" value="SWIM"/>
    <property type="match status" value="1"/>
</dbReference>
<keyword evidence="2 4" id="KW-0863">Zinc-finger</keyword>
<evidence type="ECO:0000259" key="5">
    <source>
        <dbReference type="PROSITE" id="PS50966"/>
    </source>
</evidence>
<feature type="domain" description="SWIM-type" evidence="5">
    <location>
        <begin position="2"/>
        <end position="40"/>
    </location>
</feature>